<keyword evidence="6" id="KW-1185">Reference proteome</keyword>
<dbReference type="RefSeq" id="WP_066883480.1">
    <property type="nucleotide sequence ID" value="NZ_JYIJ01000019.1"/>
</dbReference>
<accession>A0A132MIW8</accession>
<reference evidence="7" key="2">
    <citation type="submission" date="2015-02" db="EMBL/GenBank/DDBJ databases">
        <title>Physiological reanalysis, assessment of diazotrophy, and genome sequences of multiple isolates of Streptomyces thermoautotrophicus.</title>
        <authorList>
            <person name="MacKellar D.C."/>
            <person name="Lieber L."/>
            <person name="Norman J."/>
            <person name="Bolger A."/>
            <person name="Tobin C."/>
            <person name="Murray J.W."/>
            <person name="Friesen M."/>
            <person name="Prell J."/>
        </authorList>
    </citation>
    <scope>NUCLEOTIDE SEQUENCE [LARGE SCALE GENOMIC DNA]</scope>
    <source>
        <strain evidence="7">UBT1</strain>
    </source>
</reference>
<proteinExistence type="inferred from homology"/>
<dbReference type="Proteomes" id="UP000070659">
    <property type="component" value="Unassembled WGS sequence"/>
</dbReference>
<evidence type="ECO:0000256" key="1">
    <source>
        <dbReference type="ARBA" id="ARBA00005582"/>
    </source>
</evidence>
<evidence type="ECO:0000313" key="3">
    <source>
        <dbReference type="EMBL" id="KWW97709.1"/>
    </source>
</evidence>
<dbReference type="SUPFAM" id="SSF55811">
    <property type="entry name" value="Nudix"/>
    <property type="match status" value="1"/>
</dbReference>
<dbReference type="GO" id="GO:0016787">
    <property type="term" value="F:hydrolase activity"/>
    <property type="evidence" value="ECO:0007669"/>
    <property type="project" value="UniProtKB-KW"/>
</dbReference>
<evidence type="ECO:0000313" key="5">
    <source>
        <dbReference type="EMBL" id="KWX06160.1"/>
    </source>
</evidence>
<dbReference type="EMBL" id="LAXD01000001">
    <property type="protein sequence ID" value="KWW98651.1"/>
    <property type="molecule type" value="Genomic_DNA"/>
</dbReference>
<sequence>MVNVVRRNARAILIDGDDLVLIKRTKPGREPYWVTVGGGVDPEDPSVEDALRREVFEELGGNAVDPVQVYVLTEPKDDGIVVQHFFLCRLHGMDLSRRTGAEFGRPERGGYEVVRVPFTREGIRGIDLMPPELADYLAANAEGLLSLFNTRVTRS</sequence>
<dbReference type="EMBL" id="JYIJ01000019">
    <property type="protein sequence ID" value="KWW97709.1"/>
    <property type="molecule type" value="Genomic_DNA"/>
</dbReference>
<dbReference type="Pfam" id="PF00293">
    <property type="entry name" value="NUDIX"/>
    <property type="match status" value="1"/>
</dbReference>
<comment type="similarity">
    <text evidence="1">Belongs to the Nudix hydrolase family.</text>
</comment>
<dbReference type="Proteomes" id="UP000070598">
    <property type="component" value="Unassembled WGS sequence"/>
</dbReference>
<dbReference type="PATRIC" id="fig|1469144.10.peg.356"/>
<protein>
    <submittedName>
        <fullName evidence="3">NUDIX hydrolase</fullName>
    </submittedName>
</protein>
<evidence type="ECO:0000259" key="2">
    <source>
        <dbReference type="PROSITE" id="PS51462"/>
    </source>
</evidence>
<dbReference type="Proteomes" id="UP000070188">
    <property type="component" value="Unassembled WGS sequence"/>
</dbReference>
<evidence type="ECO:0000313" key="8">
    <source>
        <dbReference type="Proteomes" id="UP000070659"/>
    </source>
</evidence>
<evidence type="ECO:0000313" key="6">
    <source>
        <dbReference type="Proteomes" id="UP000070188"/>
    </source>
</evidence>
<dbReference type="PROSITE" id="PS51462">
    <property type="entry name" value="NUDIX"/>
    <property type="match status" value="1"/>
</dbReference>
<reference evidence="4" key="3">
    <citation type="submission" date="2015-04" db="EMBL/GenBank/DDBJ databases">
        <title>Physiological reanalysis, assessment of diazotrophy, and genome sequences of multiple isolates of Streptomyces thermoautotrophicus.</title>
        <authorList>
            <person name="MacKellar D.C."/>
            <person name="Lieber L."/>
            <person name="Norman J."/>
            <person name="Bolger A."/>
            <person name="Tobin C."/>
            <person name="Murray J.W."/>
            <person name="Woodward J."/>
            <person name="Friesen M."/>
            <person name="Prell J."/>
        </authorList>
    </citation>
    <scope>NUCLEOTIDE SEQUENCE [LARGE SCALE GENOMIC DNA]</scope>
    <source>
        <strain evidence="4">H1</strain>
    </source>
</reference>
<feature type="domain" description="Nudix hydrolase" evidence="2">
    <location>
        <begin position="4"/>
        <end position="151"/>
    </location>
</feature>
<reference evidence="3 8" key="1">
    <citation type="submission" date="2015-02" db="EMBL/GenBank/DDBJ databases">
        <title>Physiological reanalysis, assessment of diazotrophy, and genome sequences of multiple isolates of Streptomyces thermoautotrophicus.</title>
        <authorList>
            <person name="MacKellar D.C."/>
            <person name="Lieber L."/>
            <person name="Norman J."/>
            <person name="Bolger A."/>
            <person name="Tobin C."/>
            <person name="Murray J.W."/>
            <person name="Prell J."/>
        </authorList>
    </citation>
    <scope>NUCLEOTIDE SEQUENCE [LARGE SCALE GENOMIC DNA]</scope>
    <source>
        <strain evidence="3 8">UBT1</strain>
    </source>
</reference>
<evidence type="ECO:0000313" key="7">
    <source>
        <dbReference type="Proteomes" id="UP000070598"/>
    </source>
</evidence>
<gene>
    <name evidence="4" type="ORF">LI90_278</name>
    <name evidence="3" type="ORF">TH66_19570</name>
    <name evidence="5" type="ORF">TR74_22875</name>
</gene>
<dbReference type="STRING" id="1469144.LI90_278"/>
<dbReference type="EMBL" id="JYIK01001112">
    <property type="protein sequence ID" value="KWX06160.1"/>
    <property type="molecule type" value="Genomic_DNA"/>
</dbReference>
<dbReference type="PANTHER" id="PTHR43736">
    <property type="entry name" value="ADP-RIBOSE PYROPHOSPHATASE"/>
    <property type="match status" value="1"/>
</dbReference>
<dbReference type="AlphaFoldDB" id="A0A132MIW8"/>
<comment type="caution">
    <text evidence="3">The sequence shown here is derived from an EMBL/GenBank/DDBJ whole genome shotgun (WGS) entry which is preliminary data.</text>
</comment>
<organism evidence="3 8">
    <name type="scientific">Carbonactinospora thermoautotrophica</name>
    <dbReference type="NCBI Taxonomy" id="1469144"/>
    <lineage>
        <taxon>Bacteria</taxon>
        <taxon>Bacillati</taxon>
        <taxon>Actinomycetota</taxon>
        <taxon>Actinomycetes</taxon>
        <taxon>Kitasatosporales</taxon>
        <taxon>Carbonactinosporaceae</taxon>
        <taxon>Carbonactinospora</taxon>
    </lineage>
</organism>
<evidence type="ECO:0000313" key="4">
    <source>
        <dbReference type="EMBL" id="KWW98651.1"/>
    </source>
</evidence>
<dbReference type="InterPro" id="IPR015797">
    <property type="entry name" value="NUDIX_hydrolase-like_dom_sf"/>
</dbReference>
<dbReference type="InterPro" id="IPR000086">
    <property type="entry name" value="NUDIX_hydrolase_dom"/>
</dbReference>
<name>A0A132MIW8_9ACTN</name>
<reference evidence="6" key="4">
    <citation type="submission" date="2015-04" db="EMBL/GenBank/DDBJ databases">
        <title>Physiological reanalysis, assessment of diazotrophy, and genome sequences of multiple isolates of Streptomyces thermoautotrophicus.</title>
        <authorList>
            <person name="MacKellar D.C."/>
            <person name="Lieber L."/>
            <person name="Norman J."/>
            <person name="Bolger A."/>
            <person name="Tobin C."/>
            <person name="Murray J.W."/>
            <person name="Chang R."/>
            <person name="Ford T."/>
            <person name="Nguyen P.Q."/>
            <person name="Woodward J."/>
            <person name="Permingeat H."/>
            <person name="Joshi N.S."/>
            <person name="Silver P.A."/>
            <person name="Usadel B."/>
            <person name="Rutherford A.W."/>
            <person name="Friesen M."/>
            <person name="Prell J."/>
        </authorList>
    </citation>
    <scope>NUCLEOTIDE SEQUENCE [LARGE SCALE GENOMIC DNA]</scope>
    <source>
        <strain evidence="6">H1</strain>
    </source>
</reference>
<dbReference type="Gene3D" id="3.90.79.10">
    <property type="entry name" value="Nucleoside Triphosphate Pyrophosphohydrolase"/>
    <property type="match status" value="1"/>
</dbReference>
<dbReference type="CDD" id="cd04669">
    <property type="entry name" value="NUDIX_Hydrolase"/>
    <property type="match status" value="1"/>
</dbReference>
<dbReference type="PANTHER" id="PTHR43736:SF1">
    <property type="entry name" value="DIHYDRONEOPTERIN TRIPHOSPHATE DIPHOSPHATASE"/>
    <property type="match status" value="1"/>
</dbReference>
<keyword evidence="3" id="KW-0378">Hydrolase</keyword>